<reference evidence="2" key="1">
    <citation type="submission" date="2023-01" db="EMBL/GenBank/DDBJ databases">
        <title>Colletotrichum chrysophilum M932 genome sequence.</title>
        <authorList>
            <person name="Baroncelli R."/>
        </authorList>
    </citation>
    <scope>NUCLEOTIDE SEQUENCE</scope>
    <source>
        <strain evidence="2">M932</strain>
    </source>
</reference>
<organism evidence="2 3">
    <name type="scientific">Colletotrichum chrysophilum</name>
    <dbReference type="NCBI Taxonomy" id="1836956"/>
    <lineage>
        <taxon>Eukaryota</taxon>
        <taxon>Fungi</taxon>
        <taxon>Dikarya</taxon>
        <taxon>Ascomycota</taxon>
        <taxon>Pezizomycotina</taxon>
        <taxon>Sordariomycetes</taxon>
        <taxon>Hypocreomycetidae</taxon>
        <taxon>Glomerellales</taxon>
        <taxon>Glomerellaceae</taxon>
        <taxon>Colletotrichum</taxon>
        <taxon>Colletotrichum gloeosporioides species complex</taxon>
    </lineage>
</organism>
<keyword evidence="3" id="KW-1185">Reference proteome</keyword>
<name>A0AAD9A3X1_9PEZI</name>
<sequence length="161" mass="18046">MDLDISDPLLAILALCVPLALYTATIELREDMLNPEPRFPKNMLRRLLCWILMSISFVFFWVTILVLMALQATLIIIGLPLMEIGRVLNLAVGSFPPLWVKTIQDGLSERVDAWGNGMVCSSIWFSGGFLERSRHIDTEEGFDEVDSTSDEDLETLAKSVA</sequence>
<accession>A0AAD9A3X1</accession>
<evidence type="ECO:0000313" key="2">
    <source>
        <dbReference type="EMBL" id="KAK1840702.1"/>
    </source>
</evidence>
<protein>
    <submittedName>
        <fullName evidence="2">Uncharacterized protein</fullName>
    </submittedName>
</protein>
<dbReference type="EMBL" id="JAQOWY010000538">
    <property type="protein sequence ID" value="KAK1840702.1"/>
    <property type="molecule type" value="Genomic_DNA"/>
</dbReference>
<feature type="transmembrane region" description="Helical" evidence="1">
    <location>
        <begin position="6"/>
        <end position="26"/>
    </location>
</feature>
<feature type="transmembrane region" description="Helical" evidence="1">
    <location>
        <begin position="47"/>
        <end position="70"/>
    </location>
</feature>
<evidence type="ECO:0000313" key="3">
    <source>
        <dbReference type="Proteomes" id="UP001243330"/>
    </source>
</evidence>
<evidence type="ECO:0000256" key="1">
    <source>
        <dbReference type="SAM" id="Phobius"/>
    </source>
</evidence>
<comment type="caution">
    <text evidence="2">The sequence shown here is derived from an EMBL/GenBank/DDBJ whole genome shotgun (WGS) entry which is preliminary data.</text>
</comment>
<dbReference type="Proteomes" id="UP001243330">
    <property type="component" value="Unassembled WGS sequence"/>
</dbReference>
<keyword evidence="1" id="KW-0812">Transmembrane</keyword>
<keyword evidence="1" id="KW-0472">Membrane</keyword>
<proteinExistence type="predicted"/>
<gene>
    <name evidence="2" type="ORF">CCHR01_16673</name>
</gene>
<dbReference type="AlphaFoldDB" id="A0AAD9A3X1"/>
<keyword evidence="1" id="KW-1133">Transmembrane helix</keyword>